<protein>
    <submittedName>
        <fullName evidence="1">Uncharacterized protein</fullName>
    </submittedName>
</protein>
<keyword evidence="2" id="KW-1185">Reference proteome</keyword>
<dbReference type="Proteomes" id="UP001062846">
    <property type="component" value="Chromosome 13"/>
</dbReference>
<gene>
    <name evidence="1" type="ORF">RHMOL_Rhmol13G0243500</name>
</gene>
<sequence length="216" mass="23089">MIKLQPPGDSFHHLIVDLPSSASVDLPVQLLTVAVEKQVPGFATGHNKLITSLLLLLLTVVAVLLTVVAVLLTVVAVLLTIDFLAEAASNAATDSSTGLKRASNDMGWEYGILVDPTNLDKIQCKLCGKIMSSGISRLKKHIAQIKGSVSSCPSASKEDIAKCKAAVEEGSKKKKDKLQAAKEIREEVTIIEEDGDDEEVDIVGTRKRPHTLGPMD</sequence>
<comment type="caution">
    <text evidence="1">The sequence shown here is derived from an EMBL/GenBank/DDBJ whole genome shotgun (WGS) entry which is preliminary data.</text>
</comment>
<evidence type="ECO:0000313" key="1">
    <source>
        <dbReference type="EMBL" id="KAI8525604.1"/>
    </source>
</evidence>
<dbReference type="EMBL" id="CM046400">
    <property type="protein sequence ID" value="KAI8525604.1"/>
    <property type="molecule type" value="Genomic_DNA"/>
</dbReference>
<reference evidence="1" key="1">
    <citation type="submission" date="2022-02" db="EMBL/GenBank/DDBJ databases">
        <title>Plant Genome Project.</title>
        <authorList>
            <person name="Zhang R.-G."/>
        </authorList>
    </citation>
    <scope>NUCLEOTIDE SEQUENCE</scope>
    <source>
        <strain evidence="1">AT1</strain>
    </source>
</reference>
<organism evidence="1 2">
    <name type="scientific">Rhododendron molle</name>
    <name type="common">Chinese azalea</name>
    <name type="synonym">Azalea mollis</name>
    <dbReference type="NCBI Taxonomy" id="49168"/>
    <lineage>
        <taxon>Eukaryota</taxon>
        <taxon>Viridiplantae</taxon>
        <taxon>Streptophyta</taxon>
        <taxon>Embryophyta</taxon>
        <taxon>Tracheophyta</taxon>
        <taxon>Spermatophyta</taxon>
        <taxon>Magnoliopsida</taxon>
        <taxon>eudicotyledons</taxon>
        <taxon>Gunneridae</taxon>
        <taxon>Pentapetalae</taxon>
        <taxon>asterids</taxon>
        <taxon>Ericales</taxon>
        <taxon>Ericaceae</taxon>
        <taxon>Ericoideae</taxon>
        <taxon>Rhodoreae</taxon>
        <taxon>Rhododendron</taxon>
    </lineage>
</organism>
<evidence type="ECO:0000313" key="2">
    <source>
        <dbReference type="Proteomes" id="UP001062846"/>
    </source>
</evidence>
<proteinExistence type="predicted"/>
<name>A0ACC0LB48_RHOML</name>
<accession>A0ACC0LB48</accession>